<sequence length="334" mass="37544">MIVAQCVIIVLGSIKAQLGTDKTSSLVWEKPFHRPSVSVAEIAPSLADAKQILSDAGFLQKKIEGSGMSKYCYDGKHPLSDETDHRPNAKGRNAKISKKIMKTDPRLRVNQEDDKCKVIVNGKKVKRPYKSLTLQQKRECDKARVESAQWQIVLWLQKTDEEHNSIYNKDAVKEEFSKCLKKWSEVGGNPKLSHQCGRAKLLQGIYMGHVSFSGVNSCLSTSEDAFLKLEAGMGWKLELDRKHSVWSDGDIRRTILSWHGNVYIFRFAKTSTSFGCLGYYGAGNPNSMIRRANYQTIMLVLNSKILGDRDKFWKSLASGRAINIARIDQARATS</sequence>
<proteinExistence type="predicted"/>
<keyword evidence="2" id="KW-1185">Reference proteome</keyword>
<dbReference type="Proteomes" id="UP000283383">
    <property type="component" value="Unassembled WGS sequence"/>
</dbReference>
<dbReference type="AlphaFoldDB" id="A0A420J6M5"/>
<protein>
    <submittedName>
        <fullName evidence="1">Uncharacterized protein</fullName>
    </submittedName>
</protein>
<name>A0A420J6M5_9PEZI</name>
<organism evidence="1 2">
    <name type="scientific">Golovinomyces cichoracearum</name>
    <dbReference type="NCBI Taxonomy" id="62708"/>
    <lineage>
        <taxon>Eukaryota</taxon>
        <taxon>Fungi</taxon>
        <taxon>Dikarya</taxon>
        <taxon>Ascomycota</taxon>
        <taxon>Pezizomycotina</taxon>
        <taxon>Leotiomycetes</taxon>
        <taxon>Erysiphales</taxon>
        <taxon>Erysiphaceae</taxon>
        <taxon>Golovinomyces</taxon>
    </lineage>
</organism>
<evidence type="ECO:0000313" key="2">
    <source>
        <dbReference type="Proteomes" id="UP000283383"/>
    </source>
</evidence>
<accession>A0A420J6M5</accession>
<comment type="caution">
    <text evidence="1">The sequence shown here is derived from an EMBL/GenBank/DDBJ whole genome shotgun (WGS) entry which is preliminary data.</text>
</comment>
<reference evidence="1 2" key="1">
    <citation type="journal article" date="2018" name="BMC Genomics">
        <title>Comparative genome analyses reveal sequence features reflecting distinct modes of host-adaptation between dicot and monocot powdery mildew.</title>
        <authorList>
            <person name="Wu Y."/>
            <person name="Ma X."/>
            <person name="Pan Z."/>
            <person name="Kale S.D."/>
            <person name="Song Y."/>
            <person name="King H."/>
            <person name="Zhang Q."/>
            <person name="Presley C."/>
            <person name="Deng X."/>
            <person name="Wei C.I."/>
            <person name="Xiao S."/>
        </authorList>
    </citation>
    <scope>NUCLEOTIDE SEQUENCE [LARGE SCALE GENOMIC DNA]</scope>
    <source>
        <strain evidence="1">UMSG3</strain>
    </source>
</reference>
<gene>
    <name evidence="1" type="ORF">GcM3_024047</name>
</gene>
<dbReference type="EMBL" id="MCBQ01002493">
    <property type="protein sequence ID" value="RKF82442.1"/>
    <property type="molecule type" value="Genomic_DNA"/>
</dbReference>
<evidence type="ECO:0000313" key="1">
    <source>
        <dbReference type="EMBL" id="RKF82442.1"/>
    </source>
</evidence>